<proteinExistence type="predicted"/>
<dbReference type="FunFam" id="2.60.40.60:FF:000135">
    <property type="entry name" value="cadherin-23 isoform X1"/>
    <property type="match status" value="1"/>
</dbReference>
<dbReference type="SUPFAM" id="SSF49313">
    <property type="entry name" value="Cadherin-like"/>
    <property type="match status" value="22"/>
</dbReference>
<dbReference type="FunFam" id="2.60.40.60:FF:000035">
    <property type="entry name" value="Protocadherin Fat 3"/>
    <property type="match status" value="1"/>
</dbReference>
<name>Q17NI8_AEDAE</name>
<feature type="domain" description="Cadherin" evidence="13">
    <location>
        <begin position="891"/>
        <end position="998"/>
    </location>
</feature>
<dbReference type="SMART" id="SM00112">
    <property type="entry name" value="CA"/>
    <property type="match status" value="22"/>
</dbReference>
<dbReference type="FunFam" id="2.60.40.60:FF:000081">
    <property type="entry name" value="protocadherin Fat 4"/>
    <property type="match status" value="1"/>
</dbReference>
<reference evidence="14" key="1">
    <citation type="submission" date="2005-10" db="EMBL/GenBank/DDBJ databases">
        <authorList>
            <person name="Loftus B.J."/>
            <person name="Nene V.M."/>
            <person name="Hannick L.I."/>
            <person name="Bidwell S."/>
            <person name="Haas B."/>
            <person name="Amedeo P."/>
            <person name="Orvis J."/>
            <person name="Wortman J.R."/>
            <person name="White O.R."/>
            <person name="Salzberg S."/>
            <person name="Shumway M."/>
            <person name="Koo H."/>
            <person name="Zhao Y."/>
            <person name="Holmes M."/>
            <person name="Miller J."/>
            <person name="Schatz M."/>
            <person name="Pop M."/>
            <person name="Pai G."/>
            <person name="Utterback T."/>
            <person name="Rogers Y.-H."/>
            <person name="Kravitz S."/>
            <person name="Fraser C.M."/>
        </authorList>
    </citation>
    <scope>NUCLEOTIDE SEQUENCE</scope>
    <source>
        <strain evidence="14">Liverpool</strain>
    </source>
</reference>
<dbReference type="GO" id="GO:0007156">
    <property type="term" value="P:homophilic cell adhesion via plasma membrane adhesion molecules"/>
    <property type="evidence" value="ECO:0007669"/>
    <property type="project" value="InterPro"/>
</dbReference>
<dbReference type="PROSITE" id="PS50268">
    <property type="entry name" value="CADHERIN_2"/>
    <property type="match status" value="22"/>
</dbReference>
<dbReference type="GO" id="GO:0048731">
    <property type="term" value="P:system development"/>
    <property type="evidence" value="ECO:0007669"/>
    <property type="project" value="UniProtKB-ARBA"/>
</dbReference>
<keyword evidence="6" id="KW-0130">Cell adhesion</keyword>
<dbReference type="GO" id="GO:0048729">
    <property type="term" value="P:tissue morphogenesis"/>
    <property type="evidence" value="ECO:0007669"/>
    <property type="project" value="UniProtKB-ARBA"/>
</dbReference>
<dbReference type="PRINTS" id="PR00205">
    <property type="entry name" value="CADHERIN"/>
</dbReference>
<keyword evidence="3" id="KW-0732">Signal</keyword>
<sequence>MSLHRTPPSDKSNENIAKRIRSDGDVHEVPQPLTLEAVMQAMNHQFAQTLARIEEISVNISGKIDTVKADLDRKLEAVLHDINSFKADCNAKLKSNEDALFALDERVGAISQDIDNLQNRNELIVSGIPYLKDENLISYFNAMWKYLDLQKGSIPSVDVRRLRPSTQNDGLIVLQFALRNDRDDFYSGYLHKRDLKLCHLGIDSSRRVYVNENLTVAARKIKATALRLKKAGKLSTVYTKLGTVMVRRSVDQPPVAVHSDVSATDPDCGVNAMVNYTLGEGYKKITEFEIRSSTGEVCIAAELDYETRNSYEFPIIATDRGGLSTTAMVKIQLTDVNDNRPTFYPREYNVSLRESMPTNSLLSTPVVVIVATDSDSGSFGTISYRIVAGNEAGIFRMDRLTGEIFVARPNMLSSRSQPYHRLNISASDGGGLRSTHDAEVFISVIDATQRPPIFDKPRYTYYVKEDVKKNTVVGTVSATSSNSGSRGSIRYFIYSGDPDGYFAIDPVSGNIRVASTLDHETKPQVLLNIQATSGDPPAYGHTQVNIDIEDVNDNPPEFESSTVRISVPENVEIGSPLYAANAHDKDSGMSGVITYRLSNNGPATGNLFSIDSRSGHLSLARPLDYETVQRHTLIVTASDSGIPSLSTNLTILVEVQDVNDNAPVFERSEYAIKVSESTPSNSQIMQVTAVDADTGNNARLTYRILGDDQRTRTGKSSSKASEANTPEIFGIFPNSGWIYLRTKLDREDQERYNITVIVSDNGVPTLTATTHVIVSVLDANDNNPIFAKQLYEFQIEENMRRGSVIGLITATDADAGINAVVRYSLIPSNTSFQINPISGEITTRDRLDRETKSIYDLVVEARDQGTPYRSSRVSIKIKILDVNDNSPEIVDPQEDVVSVREEQPIGTEVVRVRAIDRDYGVNASITYSILKGRDSDGHGMFTIDPITGLIRTKASLDHEEKTIYRLAVAATDNGKPPRQTVRLLRIEVLDLNDNRPTFTSSSLVFRLREDVGVGHVIGSISGNEQSDLENLITSSNDLHITYTLTPLTNDIAEGAFDIDRNSGKLVVARSLDREQQSEYRMEIRALDTSASNNPQSSAVTVKIEIADVNDNPPKWPSDPMNVYISEDAAVGSVVFNFTATDNDSGTNAEIKYNISKPATAQKEFFSIDSLTGSLTLLAPLDYEETKEFLLIVQATDQSSNVTERMTTSATARIMVTDVNDNSPKFVVPQAQDTTVYVSDSMEVNHIVSHVVAIDRDSGENGRVVYKIVSGNEDERFAIDPDTGFVKLAKPFSSNFIADNSKNSITGRYNLVITATDQGTPRSKEAKITIQVVIQNTSNNPPRFLESVYHINITENVPTGSFVVRVSAKSYNDNGNANLTYEIPKGVGDDHFVVDSVRGIVTTRGTFDRESKDMYTVPIYVTEQNRFKSAASGTSKDMSQFDVATLVVRITDVNDHAPEFLPGSCYPLAVPENSELSVIHTVVASDADEGLNGEITYSISGGNIGNKFSIDMNTGALTARPLDREIHARYVLQITAQDRGSPTSHQGHCNITVRVEDENDNDPKFELQKYIATIDEDAPIGTTVLTVKAVDADIGINARIVYSLANVTEWLFDIDSKSGVITTAGHFDRERQSIYNFMVVATDGGRYNARSQSVQVQVIIADVNDNKPVFDKYPFKEQIGALVQPGQTLLHISATDVDQGSNGEIVYSLNDNPNNAKFRINPNTGALSATQSLASENGRLLHIEVTARDKGNPPQVATGLIELRVGDLQQELPALKFQNNSYKVNLVENTPIGQTVLHLNAVRSDGRRQKIIYSFGSGNEDGTFSIDAVTGEVKIRNSHNLDYERFSRLNTEGIDLVAVARTDGSPLLYGYCSIKVVLQDENDNAPRFTQQQYSASVWEGNNKGEFVIKVNAFDTDQGSNAHILYHIVDGNHDNAFIIEPAFSGIVKTNIVLDREIRDKYKLKVIATDEGVPQMTGTATINVNVVDVNDNQPTFPPNSVISVSEATTVGTVLTSITANDVDTNPPLTYSFGDSPDEDAKSYFSIDRYSGKVILIKPLDYEARHEFQLRILASDSAHVARTLLTVRVTDVNDNPPQFQQITYHAMLNGTNFPRFKNPGTHSNISFSLITDDTDSNSNIAIIAVNATDSDSENNAAIRYTIIPPSIGFAIDALTGQLFVNMSQVHRTRSGTLYLTITATDSGVPPLSSSTTVRLEMKSKSKANPHFIQSQYRLSINEDAPTGSVITNLIPKAIAEQVDVSSSIAFEIIDGNDDNCFEISYPSGAILLVKSLDREKTDYYELRLVVTEPGATMMYKGMNMSSAIRVTITVEDANDNAPEFQPGPYEVAISETAPIKYSIGQISAVDADLLNSPNSEVVYQIVSGNDGGWFSIDLITGLLYINNNLDYDRGPTQFNLVIRACDSHVLPKCSVHPFVINLTDENDNEPQFPVPEYLEFVGENEPIGISIFTARATDMDRGEYGRVNYSIDNAMTSGYSSVDDGWKLFKVDSVSGVINSNAVFDYEEKNRYSFTLRATDTGGKSKTVKVRIMIESRDEFSPQFTERTYRFILKTPDTGHLPVGYVVGHVTATDRDRGPDGRIVYQLTTQHPYFKMNRTTGAILVKKKLDDVAASLEAGRDISLVVTASSGRQGSLTNMTVVEISIDTLGHMKGGGEGGGDYGSSESVSASNGLANWALGLLISILLVVICAASVFLFLHMRNRQQKHVNKSGLSTESVGHSNNYVDPSAFDTIPIRGSSSNTNNAGQFAPPKYDEIPPYGASSNSGNATTSELSGSEQSGSSGRGSAEDDGEDEEIRMINEGGPLQRDALQLDGRLSDVSVQNTQEYLARLGIVDNATTGNASNSSRRCSESIGLGSSKDAMLHHTLPIDTLHMFDDEHRESDLTNLIYAKLNDVTNNSDRASSVDETVTNAGSIGAAVDHVMMGNYGDVPVVGGQQGISMNGSLSSIVHSEEELTGSYNWDYLLDWGPQYQPLAHVFSEIARLKDDTLSVHSGNSGTSSAKSKNSLHHTVKNVPPPLLTNVAPRSINVPVFSARGTSSHHGQPPNQYLLPRSPISHDSAAGFSTSSAMSPSFSPSLSPLATRSPSISPHVVSTGVPTSHHMVSLPRPPQQRGQRKPY</sequence>
<evidence type="ECO:0000313" key="14">
    <source>
        <dbReference type="EMBL" id="EAT48228.1"/>
    </source>
</evidence>
<evidence type="ECO:0000256" key="4">
    <source>
        <dbReference type="ARBA" id="ARBA00022737"/>
    </source>
</evidence>
<evidence type="ECO:0000256" key="10">
    <source>
        <dbReference type="PROSITE-ProRule" id="PRU00043"/>
    </source>
</evidence>
<dbReference type="FunFam" id="2.60.40.60:FF:000116">
    <property type="entry name" value="Dachsous cadherin-related 2"/>
    <property type="match status" value="1"/>
</dbReference>
<dbReference type="VEuPathDB" id="VectorBase:AAEL000717"/>
<feature type="compositionally biased region" description="Basic and acidic residues" evidence="11">
    <location>
        <begin position="7"/>
        <end position="24"/>
    </location>
</feature>
<feature type="region of interest" description="Disordered" evidence="11">
    <location>
        <begin position="3048"/>
        <end position="3131"/>
    </location>
</feature>
<dbReference type="STRING" id="7159.Q17NI8"/>
<feature type="domain" description="Cadherin" evidence="13">
    <location>
        <begin position="1888"/>
        <end position="1993"/>
    </location>
</feature>
<feature type="domain" description="Cadherin" evidence="13">
    <location>
        <begin position="257"/>
        <end position="343"/>
    </location>
</feature>
<feature type="domain" description="Cadherin" evidence="13">
    <location>
        <begin position="559"/>
        <end position="665"/>
    </location>
</feature>
<feature type="domain" description="Cadherin" evidence="13">
    <location>
        <begin position="2445"/>
        <end position="2556"/>
    </location>
</feature>
<feature type="compositionally biased region" description="Low complexity" evidence="11">
    <location>
        <begin position="3076"/>
        <end position="3095"/>
    </location>
</feature>
<dbReference type="Gene3D" id="2.60.40.60">
    <property type="entry name" value="Cadherins"/>
    <property type="match status" value="22"/>
</dbReference>
<evidence type="ECO:0000256" key="9">
    <source>
        <dbReference type="ARBA" id="ARBA00023180"/>
    </source>
</evidence>
<dbReference type="GO" id="GO:0009887">
    <property type="term" value="P:animal organ morphogenesis"/>
    <property type="evidence" value="ECO:0007669"/>
    <property type="project" value="UniProtKB-ARBA"/>
</dbReference>
<dbReference type="eggNOG" id="KOG3594">
    <property type="taxonomic scope" value="Eukaryota"/>
</dbReference>
<dbReference type="OMA" id="QPKDYTF"/>
<dbReference type="FunFam" id="2.60.40.60:FF:000092">
    <property type="entry name" value="Protocadherin 8"/>
    <property type="match status" value="1"/>
</dbReference>
<feature type="compositionally biased region" description="Low complexity" evidence="11">
    <location>
        <begin position="2784"/>
        <end position="2798"/>
    </location>
</feature>
<feature type="domain" description="Cadherin" evidence="13">
    <location>
        <begin position="2337"/>
        <end position="2444"/>
    </location>
</feature>
<evidence type="ECO:0000313" key="15">
    <source>
        <dbReference type="Proteomes" id="UP000682892"/>
    </source>
</evidence>
<feature type="domain" description="Cadherin" evidence="13">
    <location>
        <begin position="2224"/>
        <end position="2336"/>
    </location>
</feature>
<dbReference type="CDD" id="cd11304">
    <property type="entry name" value="Cadherin_repeat"/>
    <property type="match status" value="22"/>
</dbReference>
<feature type="region of interest" description="Disordered" evidence="11">
    <location>
        <begin position="1"/>
        <end position="24"/>
    </location>
</feature>
<dbReference type="EMBL" id="CH477199">
    <property type="protein sequence ID" value="EAT48228.1"/>
    <property type="molecule type" value="Genomic_DNA"/>
</dbReference>
<feature type="domain" description="Cadherin" evidence="13">
    <location>
        <begin position="1993"/>
        <end position="2095"/>
    </location>
</feature>
<dbReference type="FunFam" id="2.60.40.60:FF:000140">
    <property type="entry name" value="Dachsous cadherin-related 1"/>
    <property type="match status" value="1"/>
</dbReference>
<feature type="domain" description="Cadherin" evidence="13">
    <location>
        <begin position="344"/>
        <end position="454"/>
    </location>
</feature>
<dbReference type="InterPro" id="IPR015919">
    <property type="entry name" value="Cadherin-like_sf"/>
</dbReference>
<evidence type="ECO:0000256" key="2">
    <source>
        <dbReference type="ARBA" id="ARBA00022692"/>
    </source>
</evidence>
<dbReference type="GO" id="GO:0005886">
    <property type="term" value="C:plasma membrane"/>
    <property type="evidence" value="ECO:0007669"/>
    <property type="project" value="UniProtKB-SubCell"/>
</dbReference>
<dbReference type="Proteomes" id="UP000682892">
    <property type="component" value="Chromosome 2"/>
</dbReference>
<organism evidence="14 15">
    <name type="scientific">Aedes aegypti</name>
    <name type="common">Yellowfever mosquito</name>
    <name type="synonym">Culex aegypti</name>
    <dbReference type="NCBI Taxonomy" id="7159"/>
    <lineage>
        <taxon>Eukaryota</taxon>
        <taxon>Metazoa</taxon>
        <taxon>Ecdysozoa</taxon>
        <taxon>Arthropoda</taxon>
        <taxon>Hexapoda</taxon>
        <taxon>Insecta</taxon>
        <taxon>Pterygota</taxon>
        <taxon>Neoptera</taxon>
        <taxon>Endopterygota</taxon>
        <taxon>Diptera</taxon>
        <taxon>Nematocera</taxon>
        <taxon>Culicoidea</taxon>
        <taxon>Culicidae</taxon>
        <taxon>Culicinae</taxon>
        <taxon>Aedini</taxon>
        <taxon>Aedes</taxon>
        <taxon>Stegomyia</taxon>
    </lineage>
</organism>
<feature type="domain" description="Cadherin" evidence="13">
    <location>
        <begin position="1565"/>
        <end position="1669"/>
    </location>
</feature>
<feature type="domain" description="Cadherin" evidence="13">
    <location>
        <begin position="1461"/>
        <end position="1564"/>
    </location>
</feature>
<feature type="region of interest" description="Disordered" evidence="11">
    <location>
        <begin position="3005"/>
        <end position="3032"/>
    </location>
</feature>
<feature type="domain" description="Cadherin" evidence="13">
    <location>
        <begin position="999"/>
        <end position="1115"/>
    </location>
</feature>
<dbReference type="InterPro" id="IPR020894">
    <property type="entry name" value="Cadherin_CS"/>
</dbReference>
<feature type="domain" description="Cadherin" evidence="13">
    <location>
        <begin position="2574"/>
        <end position="2658"/>
    </location>
</feature>
<dbReference type="FunFam" id="2.60.40.60:FF:000353">
    <property type="entry name" value="Dachsous, isoform B"/>
    <property type="match status" value="1"/>
</dbReference>
<dbReference type="PhylomeDB" id="Q17NI8"/>
<dbReference type="HOGENOM" id="CLU_000265_0_0_1"/>
<evidence type="ECO:0000256" key="7">
    <source>
        <dbReference type="ARBA" id="ARBA00022989"/>
    </source>
</evidence>
<dbReference type="InterPro" id="IPR002126">
    <property type="entry name" value="Cadherin-like_dom"/>
</dbReference>
<keyword evidence="5 10" id="KW-0106">Calcium</keyword>
<dbReference type="GO" id="GO:0005509">
    <property type="term" value="F:calcium ion binding"/>
    <property type="evidence" value="ECO:0007669"/>
    <property type="project" value="UniProtKB-UniRule"/>
</dbReference>
<dbReference type="PANTHER" id="PTHR24026">
    <property type="entry name" value="FAT ATYPICAL CADHERIN-RELATED"/>
    <property type="match status" value="1"/>
</dbReference>
<feature type="domain" description="Cadherin" evidence="13">
    <location>
        <begin position="1116"/>
        <end position="1225"/>
    </location>
</feature>
<feature type="compositionally biased region" description="Polar residues" evidence="11">
    <location>
        <begin position="3005"/>
        <end position="3017"/>
    </location>
</feature>
<dbReference type="GO" id="GO:0007163">
    <property type="term" value="P:establishment or maintenance of cell polarity"/>
    <property type="evidence" value="ECO:0007669"/>
    <property type="project" value="UniProtKB-ARBA"/>
</dbReference>
<feature type="compositionally biased region" description="Polar residues" evidence="11">
    <location>
        <begin position="2774"/>
        <end position="2783"/>
    </location>
</feature>
<feature type="domain" description="Cadherin" evidence="13">
    <location>
        <begin position="1684"/>
        <end position="1774"/>
    </location>
</feature>
<feature type="domain" description="Cadherin" evidence="13">
    <location>
        <begin position="455"/>
        <end position="558"/>
    </location>
</feature>
<keyword evidence="4" id="KW-0677">Repeat</keyword>
<accession>Q17NI8</accession>
<dbReference type="Gene3D" id="4.10.900.10">
    <property type="entry name" value="TCF3-CBD (Catenin binding domain)"/>
    <property type="match status" value="1"/>
</dbReference>
<feature type="domain" description="Cadherin" evidence="13">
    <location>
        <begin position="1344"/>
        <end position="1459"/>
    </location>
</feature>
<keyword evidence="9" id="KW-0325">Glycoprotein</keyword>
<protein>
    <submittedName>
        <fullName evidence="14">AAEL000700-PA</fullName>
    </submittedName>
</protein>
<evidence type="ECO:0000256" key="5">
    <source>
        <dbReference type="ARBA" id="ARBA00022837"/>
    </source>
</evidence>
<keyword evidence="2 12" id="KW-0812">Transmembrane</keyword>
<feature type="compositionally biased region" description="Polar residues" evidence="11">
    <location>
        <begin position="2750"/>
        <end position="2759"/>
    </location>
</feature>
<evidence type="ECO:0000256" key="3">
    <source>
        <dbReference type="ARBA" id="ARBA00022729"/>
    </source>
</evidence>
<feature type="domain" description="Cadherin" evidence="13">
    <location>
        <begin position="1229"/>
        <end position="1343"/>
    </location>
</feature>
<reference evidence="14" key="2">
    <citation type="journal article" date="2007" name="Science">
        <title>Genome sequence of Aedes aegypti, a major arbovirus vector.</title>
        <authorList>
            <person name="Nene V."/>
            <person name="Wortman J.R."/>
            <person name="Lawson D."/>
            <person name="Haas B."/>
            <person name="Kodira C."/>
            <person name="Tu Z.J."/>
            <person name="Loftus B."/>
            <person name="Xi Z."/>
            <person name="Megy K."/>
            <person name="Grabherr M."/>
            <person name="Ren Q."/>
            <person name="Zdobnov E.M."/>
            <person name="Lobo N.F."/>
            <person name="Campbell K.S."/>
            <person name="Brown S.E."/>
            <person name="Bonaldo M.F."/>
            <person name="Zhu J."/>
            <person name="Sinkins S.P."/>
            <person name="Hogenkamp D.G."/>
            <person name="Amedeo P."/>
            <person name="Arensburger P."/>
            <person name="Atkinson P.W."/>
            <person name="Bidwell S."/>
            <person name="Biedler J."/>
            <person name="Birney E."/>
            <person name="Bruggner R.V."/>
            <person name="Costas J."/>
            <person name="Coy M.R."/>
            <person name="Crabtree J."/>
            <person name="Crawford M."/>
            <person name="Debruyn B."/>
            <person name="Decaprio D."/>
            <person name="Eiglmeier K."/>
            <person name="Eisenstadt E."/>
            <person name="El-Dorry H."/>
            <person name="Gelbart W.M."/>
            <person name="Gomes S.L."/>
            <person name="Hammond M."/>
            <person name="Hannick L.I."/>
            <person name="Hogan J.R."/>
            <person name="Holmes M.H."/>
            <person name="Jaffe D."/>
            <person name="Johnston J.S."/>
            <person name="Kennedy R.C."/>
            <person name="Koo H."/>
            <person name="Kravitz S."/>
            <person name="Kriventseva E.V."/>
            <person name="Kulp D."/>
            <person name="Labutti K."/>
            <person name="Lee E."/>
            <person name="Li S."/>
            <person name="Lovin D.D."/>
            <person name="Mao C."/>
            <person name="Mauceli E."/>
            <person name="Menck C.F."/>
            <person name="Miller J.R."/>
            <person name="Montgomery P."/>
            <person name="Mori A."/>
            <person name="Nascimento A.L."/>
            <person name="Naveira H.F."/>
            <person name="Nusbaum C."/>
            <person name="O'leary S."/>
            <person name="Orvis J."/>
            <person name="Pertea M."/>
            <person name="Quesneville H."/>
            <person name="Reidenbach K.R."/>
            <person name="Rogers Y.H."/>
            <person name="Roth C.W."/>
            <person name="Schneider J.R."/>
            <person name="Schatz M."/>
            <person name="Shumway M."/>
            <person name="Stanke M."/>
            <person name="Stinson E.O."/>
            <person name="Tubio J.M."/>
            <person name="Vanzee J.P."/>
            <person name="Verjovski-Almeida S."/>
            <person name="Werner D."/>
            <person name="White O."/>
            <person name="Wyder S."/>
            <person name="Zeng Q."/>
            <person name="Zhao Q."/>
            <person name="Zhao Y."/>
            <person name="Hill C.A."/>
            <person name="Raikhel A.S."/>
            <person name="Soares M.B."/>
            <person name="Knudson D.L."/>
            <person name="Lee N.H."/>
            <person name="Galagan J."/>
            <person name="Salzberg S.L."/>
            <person name="Paulsen I.T."/>
            <person name="Dimopoulos G."/>
            <person name="Collins F.H."/>
            <person name="Birren B."/>
            <person name="Fraser-Liggett C.M."/>
            <person name="Severson D.W."/>
        </authorList>
    </citation>
    <scope>NUCLEOTIDE SEQUENCE [LARGE SCALE GENOMIC DNA]</scope>
    <source>
        <strain evidence="14">Liverpool</strain>
    </source>
</reference>
<evidence type="ECO:0000256" key="11">
    <source>
        <dbReference type="SAM" id="MobiDB-lite"/>
    </source>
</evidence>
<feature type="domain" description="Cadherin" evidence="13">
    <location>
        <begin position="666"/>
        <end position="786"/>
    </location>
</feature>
<feature type="transmembrane region" description="Helical" evidence="12">
    <location>
        <begin position="2689"/>
        <end position="2711"/>
    </location>
</feature>
<feature type="domain" description="Cadherin" evidence="13">
    <location>
        <begin position="1777"/>
        <end position="1887"/>
    </location>
</feature>
<feature type="compositionally biased region" description="Polar residues" evidence="11">
    <location>
        <begin position="3048"/>
        <end position="3059"/>
    </location>
</feature>
<gene>
    <name evidence="14" type="ORF">AaeL_AAEL000700</name>
</gene>
<feature type="domain" description="Cadherin" evidence="13">
    <location>
        <begin position="787"/>
        <end position="889"/>
    </location>
</feature>
<dbReference type="FunFam" id="2.60.40.60:FF:000020">
    <property type="entry name" value="Dachsous cadherin-related 1b"/>
    <property type="match status" value="5"/>
</dbReference>
<comment type="subcellular location">
    <subcellularLocation>
        <location evidence="1">Membrane</location>
    </subcellularLocation>
</comment>
<feature type="region of interest" description="Disordered" evidence="11">
    <location>
        <begin position="2748"/>
        <end position="2805"/>
    </location>
</feature>
<dbReference type="PROSITE" id="PS00232">
    <property type="entry name" value="CADHERIN_1"/>
    <property type="match status" value="14"/>
</dbReference>
<dbReference type="InterPro" id="IPR027397">
    <property type="entry name" value="Catenin-bd_sf"/>
</dbReference>
<evidence type="ECO:0000256" key="6">
    <source>
        <dbReference type="ARBA" id="ARBA00022889"/>
    </source>
</evidence>
<dbReference type="FunFam" id="2.60.40.60:FF:000226">
    <property type="entry name" value="Dachsous, isoform B"/>
    <property type="match status" value="1"/>
</dbReference>
<evidence type="ECO:0000256" key="12">
    <source>
        <dbReference type="SAM" id="Phobius"/>
    </source>
</evidence>
<feature type="domain" description="Cadherin" evidence="13">
    <location>
        <begin position="2126"/>
        <end position="2223"/>
    </location>
</feature>
<reference evidence="14" key="3">
    <citation type="submission" date="2012-09" db="EMBL/GenBank/DDBJ databases">
        <authorList>
            <consortium name="VectorBase"/>
        </authorList>
    </citation>
    <scope>NUCLEOTIDE SEQUENCE</scope>
    <source>
        <strain evidence="14">Liverpool</strain>
    </source>
</reference>
<keyword evidence="7 12" id="KW-1133">Transmembrane helix</keyword>
<dbReference type="Pfam" id="PF00028">
    <property type="entry name" value="Cadherin"/>
    <property type="match status" value="22"/>
</dbReference>
<dbReference type="PaxDb" id="7159-AAEL000700-PA"/>
<evidence type="ECO:0000256" key="1">
    <source>
        <dbReference type="ARBA" id="ARBA00004370"/>
    </source>
</evidence>
<keyword evidence="8 12" id="KW-0472">Membrane</keyword>
<evidence type="ECO:0000259" key="13">
    <source>
        <dbReference type="PROSITE" id="PS50268"/>
    </source>
</evidence>
<dbReference type="PANTHER" id="PTHR24026:SF126">
    <property type="entry name" value="PROTOCADHERIN FAT 4"/>
    <property type="match status" value="1"/>
</dbReference>
<dbReference type="GO" id="GO:0060429">
    <property type="term" value="P:epithelium development"/>
    <property type="evidence" value="ECO:0007669"/>
    <property type="project" value="UniProtKB-ARBA"/>
</dbReference>
<evidence type="ECO:0000256" key="8">
    <source>
        <dbReference type="ARBA" id="ARBA00023136"/>
    </source>
</evidence>